<organism evidence="3 4">
    <name type="scientific">Nocardioides turkmenicus</name>
    <dbReference type="NCBI Taxonomy" id="2711220"/>
    <lineage>
        <taxon>Bacteria</taxon>
        <taxon>Bacillati</taxon>
        <taxon>Actinomycetota</taxon>
        <taxon>Actinomycetes</taxon>
        <taxon>Propionibacteriales</taxon>
        <taxon>Nocardioidaceae</taxon>
        <taxon>Nocardioides</taxon>
    </lineage>
</organism>
<dbReference type="SUPFAM" id="SSF69118">
    <property type="entry name" value="AhpD-like"/>
    <property type="match status" value="1"/>
</dbReference>
<dbReference type="GO" id="GO:0051920">
    <property type="term" value="F:peroxiredoxin activity"/>
    <property type="evidence" value="ECO:0007669"/>
    <property type="project" value="InterPro"/>
</dbReference>
<comment type="caution">
    <text evidence="3">The sequence shown here is derived from an EMBL/GenBank/DDBJ whole genome shotgun (WGS) entry which is preliminary data.</text>
</comment>
<dbReference type="PANTHER" id="PTHR33570">
    <property type="entry name" value="4-CARBOXYMUCONOLACTONE DECARBOXYLASE FAMILY PROTEIN"/>
    <property type="match status" value="1"/>
</dbReference>
<sequence>MTPRITAVELAGDPSKPILVVGPSLGTSVTALWTATAELLADRFHVIGWELPGHGHGTPTTDAFSMADLAAGVLACADRVLNDRGERQGTFAYAGDSVGGAVGLQLLLDAPTRVSAAVLTNTGAKIGEPAGWNDRATTVRAAGTASQIAGSTQRWFSPGFLERQPERGGALLHSLRDADAESYALVCDALAAYDVRGRLAEITAPVLAIAGVDDAPTPPASLEEIAVGVRNGQLVTLDAVGHLAPAEAPHAVSSLITSHVTASDPAYAAGMNVRRQVLGDAHVDRATAAITDINRDYQDLITRYAWGTIWTRPGLARRDRSIGVLTALVAGRHFEELEFHLRAALTNGLTREEIIEVLLQTSIYVGVPAANTAFAVANRVLNEGA</sequence>
<keyword evidence="4" id="KW-1185">Reference proteome</keyword>
<reference evidence="3 4" key="1">
    <citation type="submission" date="2020-02" db="EMBL/GenBank/DDBJ databases">
        <title>Whole-genome analyses of novel actinobacteria.</title>
        <authorList>
            <person name="Sahin N."/>
        </authorList>
    </citation>
    <scope>NUCLEOTIDE SEQUENCE [LARGE SCALE GENOMIC DNA]</scope>
    <source>
        <strain evidence="3 4">KC13</strain>
    </source>
</reference>
<evidence type="ECO:0000259" key="2">
    <source>
        <dbReference type="Pfam" id="PF02627"/>
    </source>
</evidence>
<dbReference type="Proteomes" id="UP000483261">
    <property type="component" value="Unassembled WGS sequence"/>
</dbReference>
<dbReference type="AlphaFoldDB" id="A0A6M1QQG4"/>
<dbReference type="GO" id="GO:0016787">
    <property type="term" value="F:hydrolase activity"/>
    <property type="evidence" value="ECO:0007669"/>
    <property type="project" value="UniProtKB-KW"/>
</dbReference>
<dbReference type="PANTHER" id="PTHR33570:SF2">
    <property type="entry name" value="CARBOXYMUCONOLACTONE DECARBOXYLASE-LIKE DOMAIN-CONTAINING PROTEIN"/>
    <property type="match status" value="1"/>
</dbReference>
<name>A0A6M1QQG4_9ACTN</name>
<evidence type="ECO:0000259" key="1">
    <source>
        <dbReference type="Pfam" id="PF00561"/>
    </source>
</evidence>
<dbReference type="InterPro" id="IPR003779">
    <property type="entry name" value="CMD-like"/>
</dbReference>
<dbReference type="InterPro" id="IPR000073">
    <property type="entry name" value="AB_hydrolase_1"/>
</dbReference>
<gene>
    <name evidence="3" type="ORF">G5C66_04180</name>
</gene>
<dbReference type="PRINTS" id="PR00111">
    <property type="entry name" value="ABHYDROLASE"/>
</dbReference>
<proteinExistence type="predicted"/>
<dbReference type="Gene3D" id="1.20.1290.10">
    <property type="entry name" value="AhpD-like"/>
    <property type="match status" value="1"/>
</dbReference>
<evidence type="ECO:0000313" key="4">
    <source>
        <dbReference type="Proteomes" id="UP000483261"/>
    </source>
</evidence>
<keyword evidence="3" id="KW-0378">Hydrolase</keyword>
<evidence type="ECO:0000313" key="3">
    <source>
        <dbReference type="EMBL" id="NGN91933.1"/>
    </source>
</evidence>
<dbReference type="EMBL" id="JAALAA010000003">
    <property type="protein sequence ID" value="NGN91933.1"/>
    <property type="molecule type" value="Genomic_DNA"/>
</dbReference>
<dbReference type="Pfam" id="PF02627">
    <property type="entry name" value="CMD"/>
    <property type="match status" value="1"/>
</dbReference>
<dbReference type="Pfam" id="PF00561">
    <property type="entry name" value="Abhydrolase_1"/>
    <property type="match status" value="1"/>
</dbReference>
<dbReference type="InterPro" id="IPR052512">
    <property type="entry name" value="4CMD/NDH-1_regulator"/>
</dbReference>
<feature type="domain" description="Carboxymuconolactone decarboxylase-like" evidence="2">
    <location>
        <begin position="296"/>
        <end position="378"/>
    </location>
</feature>
<protein>
    <submittedName>
        <fullName evidence="3">Alpha/beta fold hydrolase</fullName>
    </submittedName>
</protein>
<feature type="domain" description="AB hydrolase-1" evidence="1">
    <location>
        <begin position="29"/>
        <end position="247"/>
    </location>
</feature>
<dbReference type="InterPro" id="IPR029032">
    <property type="entry name" value="AhpD-like"/>
</dbReference>
<dbReference type="RefSeq" id="WP_165109708.1">
    <property type="nucleotide sequence ID" value="NZ_JAALAA010000003.1"/>
</dbReference>
<accession>A0A6M1QQG4</accession>
<dbReference type="InterPro" id="IPR029058">
    <property type="entry name" value="AB_hydrolase_fold"/>
</dbReference>
<dbReference type="Gene3D" id="3.40.50.1820">
    <property type="entry name" value="alpha/beta hydrolase"/>
    <property type="match status" value="1"/>
</dbReference>
<dbReference type="SUPFAM" id="SSF53474">
    <property type="entry name" value="alpha/beta-Hydrolases"/>
    <property type="match status" value="1"/>
</dbReference>